<dbReference type="Proteomes" id="UP001272242">
    <property type="component" value="Unassembled WGS sequence"/>
</dbReference>
<gene>
    <name evidence="1" type="ORF">R5W23_003971</name>
</gene>
<dbReference type="EMBL" id="JAXBLV010000215">
    <property type="protein sequence ID" value="MDY3562505.1"/>
    <property type="molecule type" value="Genomic_DNA"/>
</dbReference>
<accession>A0ABU5F5B5</accession>
<evidence type="ECO:0000313" key="1">
    <source>
        <dbReference type="EMBL" id="MDY3562505.1"/>
    </source>
</evidence>
<evidence type="ECO:0000313" key="2">
    <source>
        <dbReference type="Proteomes" id="UP001272242"/>
    </source>
</evidence>
<organism evidence="1 2">
    <name type="scientific">Gemmata algarum</name>
    <dbReference type="NCBI Taxonomy" id="2975278"/>
    <lineage>
        <taxon>Bacteria</taxon>
        <taxon>Pseudomonadati</taxon>
        <taxon>Planctomycetota</taxon>
        <taxon>Planctomycetia</taxon>
        <taxon>Gemmatales</taxon>
        <taxon>Gemmataceae</taxon>
        <taxon>Gemmata</taxon>
    </lineage>
</organism>
<keyword evidence="2" id="KW-1185">Reference proteome</keyword>
<name>A0ABU5F5B5_9BACT</name>
<protein>
    <recommendedName>
        <fullName evidence="3">Carbonic anhydrase</fullName>
    </recommendedName>
</protein>
<reference evidence="2" key="1">
    <citation type="journal article" date="2023" name="Mar. Drugs">
        <title>Gemmata algarum, a Novel Planctomycete Isolated from an Algal Mat, Displays Antimicrobial Activity.</title>
        <authorList>
            <person name="Kumar G."/>
            <person name="Kallscheuer N."/>
            <person name="Kashif M."/>
            <person name="Ahamad S."/>
            <person name="Jagadeeshwari U."/>
            <person name="Pannikurungottu S."/>
            <person name="Haufschild T."/>
            <person name="Kabuu M."/>
            <person name="Sasikala C."/>
            <person name="Jogler C."/>
            <person name="Ramana C."/>
        </authorList>
    </citation>
    <scope>NUCLEOTIDE SEQUENCE [LARGE SCALE GENOMIC DNA]</scope>
    <source>
        <strain evidence="2">JC673</strain>
    </source>
</reference>
<dbReference type="RefSeq" id="WP_320688826.1">
    <property type="nucleotide sequence ID" value="NZ_JAXBLV010000215.1"/>
</dbReference>
<sequence length="217" mass="24684">MPTSPGLSRKYPQHYPAPRKYALVIGCVDCRLLDDLVRFLDHDNLTNRYYQATFAGCTIALSSKAPVYYPRCDKGGNPIGEPMDFSAWQSAALDHLKLVLKLTKGDLTDVYIVEHADCGAYREFIKFDSQADPRREREKHAEYARAYAEELMAWYDSPEGKELADELREKFGAEVRPPLVRGFLMDLRGGVEPLFDLPGNRKKAKTTRSAADDEHYM</sequence>
<evidence type="ECO:0008006" key="3">
    <source>
        <dbReference type="Google" id="ProtNLM"/>
    </source>
</evidence>
<comment type="caution">
    <text evidence="1">The sequence shown here is derived from an EMBL/GenBank/DDBJ whole genome shotgun (WGS) entry which is preliminary data.</text>
</comment>
<proteinExistence type="predicted"/>